<keyword evidence="3" id="KW-1185">Reference proteome</keyword>
<dbReference type="InterPro" id="IPR039440">
    <property type="entry name" value="DUF3850"/>
</dbReference>
<dbReference type="SUPFAM" id="SSF88697">
    <property type="entry name" value="PUA domain-like"/>
    <property type="match status" value="1"/>
</dbReference>
<name>A0A385EGW3_9CAUD</name>
<dbReference type="Gene3D" id="2.30.130.30">
    <property type="entry name" value="Hypothetical protein"/>
    <property type="match status" value="1"/>
</dbReference>
<evidence type="ECO:0000313" key="3">
    <source>
        <dbReference type="Proteomes" id="UP000262209"/>
    </source>
</evidence>
<reference evidence="2" key="1">
    <citation type="submission" date="2018-06" db="EMBL/GenBank/DDBJ databases">
        <title>Complete genome sequence of Salmonella Infantis bacteriophage VSiP.</title>
        <authorList>
            <person name="Volozhantsev N."/>
            <person name="Denisenko E."/>
            <person name="Verevkin V."/>
            <person name="Myakinina V."/>
            <person name="Kislichkina A."/>
            <person name="Krasilnikova V."/>
        </authorList>
    </citation>
    <scope>NUCLEOTIDE SEQUENCE [LARGE SCALE GENOMIC DNA]</scope>
</reference>
<dbReference type="Proteomes" id="UP000262209">
    <property type="component" value="Segment"/>
</dbReference>
<dbReference type="EMBL" id="MH424444">
    <property type="protein sequence ID" value="AXQ70222.1"/>
    <property type="molecule type" value="Genomic_DNA"/>
</dbReference>
<dbReference type="Pfam" id="PF12961">
    <property type="entry name" value="DUF3850"/>
    <property type="match status" value="1"/>
</dbReference>
<gene>
    <name evidence="2" type="ORF">vsip_37</name>
</gene>
<organism evidence="2">
    <name type="scientific">Salmonella virus VSiP</name>
    <dbReference type="NCBI Taxonomy" id="2301721"/>
    <lineage>
        <taxon>Viruses</taxon>
        <taxon>Duplodnaviria</taxon>
        <taxon>Heunggongvirae</taxon>
        <taxon>Uroviricota</taxon>
        <taxon>Caudoviricetes</taxon>
        <taxon>Sarkviridae</taxon>
        <taxon>Guernseyvirinae</taxon>
        <taxon>Cornellvirus</taxon>
        <taxon>Cornellvirus VSiP</taxon>
    </lineage>
</organism>
<evidence type="ECO:0000313" key="2">
    <source>
        <dbReference type="EMBL" id="AXQ70222.1"/>
    </source>
</evidence>
<protein>
    <submittedName>
        <fullName evidence="2">DUF3850 domain-containing protein</fullName>
    </submittedName>
</protein>
<feature type="domain" description="DUF3850" evidence="1">
    <location>
        <begin position="5"/>
        <end position="67"/>
    </location>
</feature>
<proteinExistence type="predicted"/>
<accession>A0A385EGW3</accession>
<dbReference type="InterPro" id="IPR015947">
    <property type="entry name" value="PUA-like_sf"/>
</dbReference>
<sequence length="82" mass="9340">MQMTRELKIYPEYFYGVVTGVKKAELRRTDDRTFNTGDLLVLHECTDGKYTGQQIAARITDVSDVTQFVGKPMALLSFELCD</sequence>
<evidence type="ECO:0000259" key="1">
    <source>
        <dbReference type="Pfam" id="PF12961"/>
    </source>
</evidence>